<dbReference type="InterPro" id="IPR023827">
    <property type="entry name" value="Peptidase_S8_Asp-AS"/>
</dbReference>
<keyword evidence="2 6" id="KW-0645">Protease</keyword>
<evidence type="ECO:0000313" key="9">
    <source>
        <dbReference type="EMBL" id="HIV74709.1"/>
    </source>
</evidence>
<dbReference type="Pfam" id="PF00082">
    <property type="entry name" value="Peptidase_S8"/>
    <property type="match status" value="1"/>
</dbReference>
<feature type="active site" description="Charge relay system" evidence="5 6">
    <location>
        <position position="131"/>
    </location>
</feature>
<evidence type="ECO:0000256" key="3">
    <source>
        <dbReference type="ARBA" id="ARBA00022801"/>
    </source>
</evidence>
<organism evidence="9 10">
    <name type="scientific">Candidatus Pseudogracilibacillus intestinigallinarum</name>
    <dbReference type="NCBI Taxonomy" id="2838742"/>
    <lineage>
        <taxon>Bacteria</taxon>
        <taxon>Bacillati</taxon>
        <taxon>Bacillota</taxon>
        <taxon>Bacilli</taxon>
        <taxon>Bacillales</taxon>
        <taxon>Bacillaceae</taxon>
        <taxon>Pseudogracilibacillus</taxon>
    </lineage>
</organism>
<proteinExistence type="inferred from homology"/>
<protein>
    <submittedName>
        <fullName evidence="9">S8 family serine peptidase</fullName>
    </submittedName>
</protein>
<accession>A0A9D1TJQ9</accession>
<dbReference type="PANTHER" id="PTHR43806">
    <property type="entry name" value="PEPTIDASE S8"/>
    <property type="match status" value="1"/>
</dbReference>
<dbReference type="InterPro" id="IPR023828">
    <property type="entry name" value="Peptidase_S8_Ser-AS"/>
</dbReference>
<dbReference type="GO" id="GO:0006508">
    <property type="term" value="P:proteolysis"/>
    <property type="evidence" value="ECO:0007669"/>
    <property type="project" value="UniProtKB-KW"/>
</dbReference>
<dbReference type="InterPro" id="IPR036852">
    <property type="entry name" value="Peptidase_S8/S53_dom_sf"/>
</dbReference>
<feature type="domain" description="Peptidase S8/S53" evidence="8">
    <location>
        <begin position="122"/>
        <end position="481"/>
    </location>
</feature>
<evidence type="ECO:0000256" key="5">
    <source>
        <dbReference type="PIRSR" id="PIRSR615500-1"/>
    </source>
</evidence>
<dbReference type="Proteomes" id="UP000823937">
    <property type="component" value="Unassembled WGS sequence"/>
</dbReference>
<dbReference type="InterPro" id="IPR034213">
    <property type="entry name" value="S8_Vpr-like"/>
</dbReference>
<evidence type="ECO:0000256" key="4">
    <source>
        <dbReference type="ARBA" id="ARBA00022825"/>
    </source>
</evidence>
<evidence type="ECO:0000256" key="1">
    <source>
        <dbReference type="ARBA" id="ARBA00011073"/>
    </source>
</evidence>
<evidence type="ECO:0000256" key="6">
    <source>
        <dbReference type="PROSITE-ProRule" id="PRU01240"/>
    </source>
</evidence>
<keyword evidence="3 6" id="KW-0378">Hydrolase</keyword>
<reference evidence="9" key="1">
    <citation type="journal article" date="2021" name="PeerJ">
        <title>Extensive microbial diversity within the chicken gut microbiome revealed by metagenomics and culture.</title>
        <authorList>
            <person name="Gilroy R."/>
            <person name="Ravi A."/>
            <person name="Getino M."/>
            <person name="Pursley I."/>
            <person name="Horton D.L."/>
            <person name="Alikhan N.F."/>
            <person name="Baker D."/>
            <person name="Gharbi K."/>
            <person name="Hall N."/>
            <person name="Watson M."/>
            <person name="Adriaenssens E.M."/>
            <person name="Foster-Nyarko E."/>
            <person name="Jarju S."/>
            <person name="Secka A."/>
            <person name="Antonio M."/>
            <person name="Oren A."/>
            <person name="Chaudhuri R.R."/>
            <person name="La Ragione R."/>
            <person name="Hildebrand F."/>
            <person name="Pallen M.J."/>
        </authorList>
    </citation>
    <scope>NUCLEOTIDE SEQUENCE</scope>
    <source>
        <strain evidence="9">CHK169-2315</strain>
    </source>
</reference>
<comment type="caution">
    <text evidence="9">The sequence shown here is derived from an EMBL/GenBank/DDBJ whole genome shotgun (WGS) entry which is preliminary data.</text>
</comment>
<dbReference type="AlphaFoldDB" id="A0A9D1TJQ9"/>
<dbReference type="EMBL" id="DXHX01000100">
    <property type="protein sequence ID" value="HIV74709.1"/>
    <property type="molecule type" value="Genomic_DNA"/>
</dbReference>
<dbReference type="PANTHER" id="PTHR43806:SF65">
    <property type="entry name" value="SERINE PROTEASE APRX"/>
    <property type="match status" value="1"/>
</dbReference>
<dbReference type="InterPro" id="IPR050131">
    <property type="entry name" value="Peptidase_S8_subtilisin-like"/>
</dbReference>
<evidence type="ECO:0000313" key="10">
    <source>
        <dbReference type="Proteomes" id="UP000823937"/>
    </source>
</evidence>
<evidence type="ECO:0000256" key="2">
    <source>
        <dbReference type="ARBA" id="ARBA00022670"/>
    </source>
</evidence>
<dbReference type="PROSITE" id="PS51892">
    <property type="entry name" value="SUBTILASE"/>
    <property type="match status" value="1"/>
</dbReference>
<dbReference type="InterPro" id="IPR015500">
    <property type="entry name" value="Peptidase_S8_subtilisin-rel"/>
</dbReference>
<evidence type="ECO:0000256" key="7">
    <source>
        <dbReference type="RuleBase" id="RU003355"/>
    </source>
</evidence>
<feature type="active site" description="Charge relay system" evidence="5 6">
    <location>
        <position position="170"/>
    </location>
</feature>
<dbReference type="SUPFAM" id="SSF52743">
    <property type="entry name" value="Subtilisin-like"/>
    <property type="match status" value="1"/>
</dbReference>
<dbReference type="PROSITE" id="PS00136">
    <property type="entry name" value="SUBTILASE_ASP"/>
    <property type="match status" value="1"/>
</dbReference>
<dbReference type="PROSITE" id="PS00138">
    <property type="entry name" value="SUBTILASE_SER"/>
    <property type="match status" value="1"/>
</dbReference>
<keyword evidence="4 6" id="KW-0720">Serine protease</keyword>
<evidence type="ECO:0000259" key="8">
    <source>
        <dbReference type="Pfam" id="PF00082"/>
    </source>
</evidence>
<gene>
    <name evidence="9" type="ORF">H9895_06500</name>
</gene>
<comment type="similarity">
    <text evidence="1 6 7">Belongs to the peptidase S8 family.</text>
</comment>
<dbReference type="CDD" id="cd07474">
    <property type="entry name" value="Peptidases_S8_subtilisin_Vpr-like"/>
    <property type="match status" value="1"/>
</dbReference>
<sequence length="703" mass="79005">MRKLIVVLIITLCISFGDNLETTAAEEKPVYIMEVTTSPKKAAQYIKRHHPRMEVIETFDILLQAVAVKGTKEELEKLQQEPFIQSTHQNQQYKALYEAVPNKEVFQNAYNPAQFNETKYTGKGIKIGIIDTGIDLEHEALKDNFQGGSDVVEYNDEPVETEEGFGQTIHGTHVAGIVGANGEIKGVAPESDIYAYRALGPNGFGTSVQVIAAMEKALEDGVDILNLSLGNTINVPDFPTSKAVNKATEHGVMVVVANGNDGPNDWTIGAPATAPTAISVGAYKHPMTEVSLWNERTKEKTAIFPMTGLEFWQKETTHYISETLNYTDLLLINETNKTELEDMETSNKMPRGIIIEAQLYEESFFANYDIPIAIVENADKLRQKERMFLHVKTETAKEDVAPFSSRGPVAMNWQMKPDLLAPGVQILSTIPGGYEMLNGTSMAAPHIAGALAILKEAQPTWTNEQIIGALKTTARKLADKRPIEQGAGLVQIDEAIHTSIIIHNPLLSFGKIHRFMDERIIELEIENIGDEAETFRFHMPKKEKGVTWHLPMNFTVGPNEKKTIPIQLKMNRTQIGDGIYEGYITLQNNNDTFELPYMYMLNETQQKKIDGFQIKEQPSTSEEDTYEFEFYATETLEKVDIFLFDTENYILEEKIANFDQLQIGKREGTFQLQNGEIILTNRFVFVFVIQLQDGEVVYETVDI</sequence>
<name>A0A9D1TJQ9_9BACI</name>
<dbReference type="Gene3D" id="3.40.50.200">
    <property type="entry name" value="Peptidase S8/S53 domain"/>
    <property type="match status" value="2"/>
</dbReference>
<feature type="active site" description="Charge relay system" evidence="5 6">
    <location>
        <position position="441"/>
    </location>
</feature>
<reference evidence="9" key="2">
    <citation type="submission" date="2021-04" db="EMBL/GenBank/DDBJ databases">
        <authorList>
            <person name="Gilroy R."/>
        </authorList>
    </citation>
    <scope>NUCLEOTIDE SEQUENCE</scope>
    <source>
        <strain evidence="9">CHK169-2315</strain>
    </source>
</reference>
<dbReference type="PROSITE" id="PS00137">
    <property type="entry name" value="SUBTILASE_HIS"/>
    <property type="match status" value="1"/>
</dbReference>
<dbReference type="InterPro" id="IPR022398">
    <property type="entry name" value="Peptidase_S8_His-AS"/>
</dbReference>
<dbReference type="InterPro" id="IPR000209">
    <property type="entry name" value="Peptidase_S8/S53_dom"/>
</dbReference>
<dbReference type="PRINTS" id="PR00723">
    <property type="entry name" value="SUBTILISIN"/>
</dbReference>
<dbReference type="GO" id="GO:0004252">
    <property type="term" value="F:serine-type endopeptidase activity"/>
    <property type="evidence" value="ECO:0007669"/>
    <property type="project" value="UniProtKB-UniRule"/>
</dbReference>